<gene>
    <name evidence="3" type="ORF">CZ674_10825</name>
</gene>
<feature type="transmembrane region" description="Helical" evidence="2">
    <location>
        <begin position="6"/>
        <end position="25"/>
    </location>
</feature>
<dbReference type="AlphaFoldDB" id="A0A1R4GCC6"/>
<evidence type="ECO:0000256" key="2">
    <source>
        <dbReference type="SAM" id="Phobius"/>
    </source>
</evidence>
<dbReference type="RefSeq" id="WP_143244727.1">
    <property type="nucleotide sequence ID" value="NZ_FUHU01000043.1"/>
</dbReference>
<evidence type="ECO:0000313" key="3">
    <source>
        <dbReference type="EMBL" id="SJM65851.1"/>
    </source>
</evidence>
<accession>A0A1R4GCC6</accession>
<sequence length="338" mass="36979">MEFTAGMGTTAVFVLAALVWLAYLIPVWSKQREVRAAELEATRLQHTLRALTETTELSEAVAFDVRARDIARQRKLLEREVRLREAQKHREAVAKAREIDAQIRRIEQEVKVVVQSSTTRQARLRRTKLACTITGLVALAAAVVGLAVPGLWALTLAAVLLLAVAVSGLVMVNRSAKQIALVSSAAREQTEAVLRESAVQQPVADDQAAHQLQQSSLPTEEHMRSRSWTPQDVPEQRTTAPSREEYQELMAERIREALRREGAAAKTSAASEESFAELVGFDAEGDQVDTAEQRRVKAEDAKVADGRTVAPSLSEAAAEGADTDAVFDVHAAFSRRVG</sequence>
<keyword evidence="2" id="KW-1133">Transmembrane helix</keyword>
<organism evidence="3 4">
    <name type="scientific">Agrococcus casei LMG 22410</name>
    <dbReference type="NCBI Taxonomy" id="1255656"/>
    <lineage>
        <taxon>Bacteria</taxon>
        <taxon>Bacillati</taxon>
        <taxon>Actinomycetota</taxon>
        <taxon>Actinomycetes</taxon>
        <taxon>Micrococcales</taxon>
        <taxon>Microbacteriaceae</taxon>
        <taxon>Agrococcus</taxon>
    </lineage>
</organism>
<name>A0A1R4GCC6_9MICO</name>
<dbReference type="GeneID" id="303173701"/>
<feature type="compositionally biased region" description="Low complexity" evidence="1">
    <location>
        <begin position="198"/>
        <end position="211"/>
    </location>
</feature>
<feature type="transmembrane region" description="Helical" evidence="2">
    <location>
        <begin position="154"/>
        <end position="172"/>
    </location>
</feature>
<feature type="region of interest" description="Disordered" evidence="1">
    <location>
        <begin position="197"/>
        <end position="243"/>
    </location>
</feature>
<feature type="transmembrane region" description="Helical" evidence="2">
    <location>
        <begin position="129"/>
        <end position="148"/>
    </location>
</feature>
<proteinExistence type="predicted"/>
<keyword evidence="2" id="KW-0472">Membrane</keyword>
<reference evidence="3 4" key="1">
    <citation type="submission" date="2017-02" db="EMBL/GenBank/DDBJ databases">
        <authorList>
            <person name="Peterson S.W."/>
        </authorList>
    </citation>
    <scope>NUCLEOTIDE SEQUENCE [LARGE SCALE GENOMIC DNA]</scope>
    <source>
        <strain evidence="3 4">LMG 22410</strain>
    </source>
</reference>
<dbReference type="EMBL" id="FUHU01000043">
    <property type="protein sequence ID" value="SJM65851.1"/>
    <property type="molecule type" value="Genomic_DNA"/>
</dbReference>
<evidence type="ECO:0000313" key="4">
    <source>
        <dbReference type="Proteomes" id="UP000195787"/>
    </source>
</evidence>
<protein>
    <submittedName>
        <fullName evidence="3">Membrane protein</fullName>
    </submittedName>
</protein>
<keyword evidence="2" id="KW-0812">Transmembrane</keyword>
<keyword evidence="4" id="KW-1185">Reference proteome</keyword>
<evidence type="ECO:0000256" key="1">
    <source>
        <dbReference type="SAM" id="MobiDB-lite"/>
    </source>
</evidence>
<feature type="compositionally biased region" description="Polar residues" evidence="1">
    <location>
        <begin position="226"/>
        <end position="241"/>
    </location>
</feature>
<dbReference type="OrthoDB" id="5126350at2"/>
<dbReference type="Proteomes" id="UP000195787">
    <property type="component" value="Unassembled WGS sequence"/>
</dbReference>